<dbReference type="InterPro" id="IPR016155">
    <property type="entry name" value="Mopterin_synth/thiamin_S_b"/>
</dbReference>
<name>A0ABD5ZMV6_9EURY</name>
<keyword evidence="2" id="KW-1185">Reference proteome</keyword>
<proteinExistence type="predicted"/>
<protein>
    <submittedName>
        <fullName evidence="1">MoaD/ThiS family protein</fullName>
    </submittedName>
</protein>
<dbReference type="SUPFAM" id="SSF54285">
    <property type="entry name" value="MoaD/ThiS"/>
    <property type="match status" value="1"/>
</dbReference>
<dbReference type="RefSeq" id="WP_276235696.1">
    <property type="nucleotide sequence ID" value="NZ_CP119802.1"/>
</dbReference>
<dbReference type="AlphaFoldDB" id="A0ABD5ZMV6"/>
<dbReference type="InterPro" id="IPR012675">
    <property type="entry name" value="Beta-grasp_dom_sf"/>
</dbReference>
<gene>
    <name evidence="1" type="ORF">ACFQJ4_05035</name>
</gene>
<comment type="caution">
    <text evidence="1">The sequence shown here is derived from an EMBL/GenBank/DDBJ whole genome shotgun (WGS) entry which is preliminary data.</text>
</comment>
<dbReference type="Gene3D" id="3.10.20.30">
    <property type="match status" value="1"/>
</dbReference>
<accession>A0ABD5ZMV6</accession>
<dbReference type="GeneID" id="79266350"/>
<reference evidence="1 2" key="1">
    <citation type="journal article" date="2019" name="Int. J. Syst. Evol. Microbiol.">
        <title>The Global Catalogue of Microorganisms (GCM) 10K type strain sequencing project: providing services to taxonomists for standard genome sequencing and annotation.</title>
        <authorList>
            <consortium name="The Broad Institute Genomics Platform"/>
            <consortium name="The Broad Institute Genome Sequencing Center for Infectious Disease"/>
            <person name="Wu L."/>
            <person name="Ma J."/>
        </authorList>
    </citation>
    <scope>NUCLEOTIDE SEQUENCE [LARGE SCALE GENOMIC DNA]</scope>
    <source>
        <strain evidence="1 2">DT85</strain>
    </source>
</reference>
<evidence type="ECO:0000313" key="2">
    <source>
        <dbReference type="Proteomes" id="UP001596398"/>
    </source>
</evidence>
<dbReference type="EMBL" id="JBHTAP010000001">
    <property type="protein sequence ID" value="MFC7234682.1"/>
    <property type="molecule type" value="Genomic_DNA"/>
</dbReference>
<organism evidence="1 2">
    <name type="scientific">Halosegnis marinus</name>
    <dbReference type="NCBI Taxonomy" id="3034023"/>
    <lineage>
        <taxon>Archaea</taxon>
        <taxon>Methanobacteriati</taxon>
        <taxon>Methanobacteriota</taxon>
        <taxon>Stenosarchaea group</taxon>
        <taxon>Halobacteria</taxon>
        <taxon>Halobacteriales</taxon>
        <taxon>Natronomonadaceae</taxon>
        <taxon>Halosegnis</taxon>
    </lineage>
</organism>
<dbReference type="Proteomes" id="UP001596398">
    <property type="component" value="Unassembled WGS sequence"/>
</dbReference>
<sequence>MSVTEPERRTATTTVDVKATGHVRRELDEHRFEFAFEGDTLGEFLDAFFDEYGCEEMLLAESEADETANGWANYPGDPPGRWERNPEGERTRAFARVLVNGRFNELLDGFGTELSDGDRVALVYPFVFCC</sequence>
<evidence type="ECO:0000313" key="1">
    <source>
        <dbReference type="EMBL" id="MFC7234682.1"/>
    </source>
</evidence>